<dbReference type="GO" id="GO:0032259">
    <property type="term" value="P:methylation"/>
    <property type="evidence" value="ECO:0007669"/>
    <property type="project" value="UniProtKB-KW"/>
</dbReference>
<dbReference type="Pfam" id="PF00145">
    <property type="entry name" value="DNA_methylase"/>
    <property type="match status" value="1"/>
</dbReference>
<keyword evidence="2" id="KW-0808">Transferase</keyword>
<evidence type="ECO:0000256" key="2">
    <source>
        <dbReference type="ARBA" id="ARBA00022679"/>
    </source>
</evidence>
<dbReference type="InterPro" id="IPR029063">
    <property type="entry name" value="SAM-dependent_MTases_sf"/>
</dbReference>
<dbReference type="EMBL" id="LAZR01004260">
    <property type="protein sequence ID" value="KKN10265.1"/>
    <property type="molecule type" value="Genomic_DNA"/>
</dbReference>
<accession>A0A0F9MSM1</accession>
<comment type="caution">
    <text evidence="3">The sequence shown here is derived from an EMBL/GenBank/DDBJ whole genome shotgun (WGS) entry which is preliminary data.</text>
</comment>
<reference evidence="3" key="1">
    <citation type="journal article" date="2015" name="Nature">
        <title>Complex archaea that bridge the gap between prokaryotes and eukaryotes.</title>
        <authorList>
            <person name="Spang A."/>
            <person name="Saw J.H."/>
            <person name="Jorgensen S.L."/>
            <person name="Zaremba-Niedzwiedzka K."/>
            <person name="Martijn J."/>
            <person name="Lind A.E."/>
            <person name="van Eijk R."/>
            <person name="Schleper C."/>
            <person name="Guy L."/>
            <person name="Ettema T.J."/>
        </authorList>
    </citation>
    <scope>NUCLEOTIDE SEQUENCE</scope>
</reference>
<proteinExistence type="predicted"/>
<dbReference type="SUPFAM" id="SSF53335">
    <property type="entry name" value="S-adenosyl-L-methionine-dependent methyltransferases"/>
    <property type="match status" value="1"/>
</dbReference>
<dbReference type="Gene3D" id="3.90.120.10">
    <property type="entry name" value="DNA Methylase, subunit A, domain 2"/>
    <property type="match status" value="1"/>
</dbReference>
<sequence>MNNYTVTYKILLASEYGVPQNRRSAFSIGLKNGKIFIFPEPTTQSFIICEQAISDLPNETIADVEGYPIEAQSNYQRLMRTDSNTLYNHQATFHIFSCFLC</sequence>
<dbReference type="Gene3D" id="3.40.50.150">
    <property type="entry name" value="Vaccinia Virus protein VP39"/>
    <property type="match status" value="1"/>
</dbReference>
<gene>
    <name evidence="3" type="ORF">LCGC14_1038340</name>
</gene>
<organism evidence="3">
    <name type="scientific">marine sediment metagenome</name>
    <dbReference type="NCBI Taxonomy" id="412755"/>
    <lineage>
        <taxon>unclassified sequences</taxon>
        <taxon>metagenomes</taxon>
        <taxon>ecological metagenomes</taxon>
    </lineage>
</organism>
<dbReference type="AlphaFoldDB" id="A0A0F9MSM1"/>
<keyword evidence="1" id="KW-0489">Methyltransferase</keyword>
<name>A0A0F9MSM1_9ZZZZ</name>
<dbReference type="InterPro" id="IPR001525">
    <property type="entry name" value="C5_MeTfrase"/>
</dbReference>
<evidence type="ECO:0000256" key="1">
    <source>
        <dbReference type="ARBA" id="ARBA00022603"/>
    </source>
</evidence>
<evidence type="ECO:0000313" key="3">
    <source>
        <dbReference type="EMBL" id="KKN10265.1"/>
    </source>
</evidence>
<evidence type="ECO:0008006" key="4">
    <source>
        <dbReference type="Google" id="ProtNLM"/>
    </source>
</evidence>
<dbReference type="GO" id="GO:0008168">
    <property type="term" value="F:methyltransferase activity"/>
    <property type="evidence" value="ECO:0007669"/>
    <property type="project" value="UniProtKB-KW"/>
</dbReference>
<protein>
    <recommendedName>
        <fullName evidence="4">DNA (cytosine-5-)-methyltransferase</fullName>
    </recommendedName>
</protein>